<evidence type="ECO:0000256" key="1">
    <source>
        <dbReference type="SAM" id="SignalP"/>
    </source>
</evidence>
<feature type="signal peptide" evidence="1">
    <location>
        <begin position="1"/>
        <end position="17"/>
    </location>
</feature>
<dbReference type="EMBL" id="CP020472">
    <property type="protein sequence ID" value="ARD21192.1"/>
    <property type="molecule type" value="Genomic_DNA"/>
</dbReference>
<proteinExistence type="predicted"/>
<protein>
    <recommendedName>
        <fullName evidence="5">DUF4476 domain-containing protein</fullName>
    </recommendedName>
</protein>
<sequence>MRKLIFFLLVISQSSFAVNSDQAKQAAKSIFEKSSSAYTKESLTKVFTSGGYTEKESSEYATKLLKLFNSDEFIGKIQDIYIKHFTADELVQIAEILDHPAYAKFLKLRPVIQQEMSAEINKITSNIK</sequence>
<keyword evidence="1" id="KW-0732">Signal</keyword>
<organism evidence="2 4">
    <name type="scientific">Shewanella japonica</name>
    <dbReference type="NCBI Taxonomy" id="93973"/>
    <lineage>
        <taxon>Bacteria</taxon>
        <taxon>Pseudomonadati</taxon>
        <taxon>Pseudomonadota</taxon>
        <taxon>Gammaproteobacteria</taxon>
        <taxon>Alteromonadales</taxon>
        <taxon>Shewanellaceae</taxon>
        <taxon>Shewanella</taxon>
    </lineage>
</organism>
<evidence type="ECO:0000313" key="2">
    <source>
        <dbReference type="EMBL" id="ARD21192.1"/>
    </source>
</evidence>
<evidence type="ECO:0000313" key="4">
    <source>
        <dbReference type="Proteomes" id="UP000191820"/>
    </source>
</evidence>
<accession>A0ABN4YK57</accession>
<dbReference type="RefSeq" id="WP_080914988.1">
    <property type="nucleotide sequence ID" value="NZ_CP020472.1"/>
</dbReference>
<reference evidence="2 4" key="1">
    <citation type="submission" date="2017-03" db="EMBL/GenBank/DDBJ databases">
        <title>Genome sequencing of Shewanella japonica KCTC 22435.</title>
        <authorList>
            <person name="Kim K.M."/>
        </authorList>
    </citation>
    <scope>NUCLEOTIDE SEQUENCE [LARGE SCALE GENOMIC DNA]</scope>
    <source>
        <strain evidence="2 4">KCTC 22435</strain>
    </source>
</reference>
<evidence type="ECO:0008006" key="5">
    <source>
        <dbReference type="Google" id="ProtNLM"/>
    </source>
</evidence>
<gene>
    <name evidence="2" type="ORF">SJ2017_0861</name>
    <name evidence="3" type="ORF">SJ2017_2700</name>
</gene>
<keyword evidence="4" id="KW-1185">Reference proteome</keyword>
<name>A0ABN4YK57_9GAMM</name>
<evidence type="ECO:0000313" key="3">
    <source>
        <dbReference type="EMBL" id="ARD22986.1"/>
    </source>
</evidence>
<dbReference type="Proteomes" id="UP000191820">
    <property type="component" value="Chromosome"/>
</dbReference>
<feature type="chain" id="PRO_5045028727" description="DUF4476 domain-containing protein" evidence="1">
    <location>
        <begin position="18"/>
        <end position="128"/>
    </location>
</feature>
<dbReference type="EMBL" id="CP020472">
    <property type="protein sequence ID" value="ARD22986.1"/>
    <property type="molecule type" value="Genomic_DNA"/>
</dbReference>